<feature type="transmembrane region" description="Helical" evidence="1">
    <location>
        <begin position="332"/>
        <end position="357"/>
    </location>
</feature>
<reference evidence="3 5" key="2">
    <citation type="submission" date="2018-06" db="EMBL/GenBank/DDBJ databases">
        <authorList>
            <consortium name="Pathogen Informatics"/>
            <person name="Doyle S."/>
        </authorList>
    </citation>
    <scope>NUCLEOTIDE SEQUENCE [LARGE SCALE GENOMIC DNA]</scope>
    <source>
        <strain evidence="3 5">NCTC12376</strain>
    </source>
</reference>
<dbReference type="OrthoDB" id="5638125at2"/>
<evidence type="ECO:0000313" key="2">
    <source>
        <dbReference type="EMBL" id="KTD50816.1"/>
    </source>
</evidence>
<evidence type="ECO:0000313" key="5">
    <source>
        <dbReference type="Proteomes" id="UP000254230"/>
    </source>
</evidence>
<feature type="transmembrane region" description="Helical" evidence="1">
    <location>
        <begin position="303"/>
        <end position="326"/>
    </location>
</feature>
<protein>
    <submittedName>
        <fullName evidence="3">Uncharacterized protein</fullName>
    </submittedName>
</protein>
<dbReference type="AlphaFoldDB" id="A0A378KUR2"/>
<evidence type="ECO:0000313" key="4">
    <source>
        <dbReference type="Proteomes" id="UP000054639"/>
    </source>
</evidence>
<feature type="transmembrane region" description="Helical" evidence="1">
    <location>
        <begin position="234"/>
        <end position="252"/>
    </location>
</feature>
<dbReference type="Proteomes" id="UP000254230">
    <property type="component" value="Unassembled WGS sequence"/>
</dbReference>
<keyword evidence="1" id="KW-0812">Transmembrane</keyword>
<proteinExistence type="predicted"/>
<reference evidence="2 4" key="1">
    <citation type="submission" date="2015-11" db="EMBL/GenBank/DDBJ databases">
        <title>Genomic analysis of 38 Legionella species identifies large and diverse effector repertoires.</title>
        <authorList>
            <person name="Burstein D."/>
            <person name="Amaro F."/>
            <person name="Zusman T."/>
            <person name="Lifshitz Z."/>
            <person name="Cohen O."/>
            <person name="Gilbert J.A."/>
            <person name="Pupko T."/>
            <person name="Shuman H.A."/>
            <person name="Segal G."/>
        </authorList>
    </citation>
    <scope>NUCLEOTIDE SEQUENCE [LARGE SCALE GENOMIC DNA]</scope>
    <source>
        <strain evidence="2 4">ATCC 49507</strain>
    </source>
</reference>
<name>A0A378KUR2_9GAMM</name>
<gene>
    <name evidence="2" type="ORF">Lqua_1043</name>
    <name evidence="3" type="ORF">NCTC12376_01754</name>
</gene>
<organism evidence="3 5">
    <name type="scientific">Legionella quateirensis</name>
    <dbReference type="NCBI Taxonomy" id="45072"/>
    <lineage>
        <taxon>Bacteria</taxon>
        <taxon>Pseudomonadati</taxon>
        <taxon>Pseudomonadota</taxon>
        <taxon>Gammaproteobacteria</taxon>
        <taxon>Legionellales</taxon>
        <taxon>Legionellaceae</taxon>
        <taxon>Legionella</taxon>
    </lineage>
</organism>
<dbReference type="EMBL" id="LNYR01000012">
    <property type="protein sequence ID" value="KTD50816.1"/>
    <property type="molecule type" value="Genomic_DNA"/>
</dbReference>
<sequence>MTGKNDSQNSTQLNPMEQKLIILRMLDDAKSSSTLEIQRLIALTQHKLQDNKIKTMSEIVKLTNYLIAQIENEDKSGPTLDYLRKKGLYRMLYRHPKTLGQQVPEDDILKTLLRNGFLGVGIATVLIPVFVTIMMLGAPLWLVAISSGLFVGSSVYLSGLLYGVVNDIFATHANLPYFLLGHQPQQKSLLQTNDKYAQGIAWGVAATFGPVVLASILFTVVATITAFFVPLATFVMPVFMIAIPLIAVWAEFNTRNNTKERLNAGSNLYQIEGLNFMSPTPKEKGAWWANSDRNMFGFTKVPLIGLGCLAAVVTLSSVSMFLPSVLFASPLIAVLLPSAFAVAATMTLIGCGLYMYANRNNHLDDRYNLEFDRDEVIYDLYLDEDLDYAHELLNRKDNYTALSTEPELVEKQKEADRNNYTMIFPFRKDNDSIPPIPVEQPRNSL</sequence>
<keyword evidence="4" id="KW-1185">Reference proteome</keyword>
<evidence type="ECO:0000313" key="3">
    <source>
        <dbReference type="EMBL" id="STY17939.1"/>
    </source>
</evidence>
<dbReference type="RefSeq" id="WP_058473240.1">
    <property type="nucleotide sequence ID" value="NZ_CAAAIL010000004.1"/>
</dbReference>
<feature type="transmembrane region" description="Helical" evidence="1">
    <location>
        <begin position="117"/>
        <end position="143"/>
    </location>
</feature>
<feature type="transmembrane region" description="Helical" evidence="1">
    <location>
        <begin position="200"/>
        <end position="228"/>
    </location>
</feature>
<keyword evidence="1" id="KW-1133">Transmembrane helix</keyword>
<keyword evidence="1" id="KW-0472">Membrane</keyword>
<evidence type="ECO:0000256" key="1">
    <source>
        <dbReference type="SAM" id="Phobius"/>
    </source>
</evidence>
<dbReference type="Proteomes" id="UP000054639">
    <property type="component" value="Unassembled WGS sequence"/>
</dbReference>
<accession>A0A378KUR2</accession>
<dbReference type="EMBL" id="UGOW01000001">
    <property type="protein sequence ID" value="STY17939.1"/>
    <property type="molecule type" value="Genomic_DNA"/>
</dbReference>